<dbReference type="Pfam" id="PF26300">
    <property type="entry name" value="PEPCK_PPi_lobe_2"/>
    <property type="match status" value="1"/>
</dbReference>
<dbReference type="AlphaFoldDB" id="A0A644W4C4"/>
<name>A0A644W4C4_9ZZZZ</name>
<proteinExistence type="predicted"/>
<dbReference type="EC" id="4.1.1.38" evidence="2"/>
<reference evidence="2" key="1">
    <citation type="submission" date="2019-08" db="EMBL/GenBank/DDBJ databases">
        <authorList>
            <person name="Kucharzyk K."/>
            <person name="Murdoch R.W."/>
            <person name="Higgins S."/>
            <person name="Loffler F."/>
        </authorList>
    </citation>
    <scope>NUCLEOTIDE SEQUENCE</scope>
</reference>
<keyword evidence="2" id="KW-0670">Pyruvate</keyword>
<keyword evidence="2" id="KW-0456">Lyase</keyword>
<feature type="domain" description="PPi-type phosphoenolpyruvate carboxykinase lobe 2" evidence="1">
    <location>
        <begin position="511"/>
        <end position="619"/>
    </location>
</feature>
<gene>
    <name evidence="2" type="ORF">SDC9_44571</name>
</gene>
<keyword evidence="2" id="KW-0418">Kinase</keyword>
<dbReference type="GO" id="GO:0030585">
    <property type="term" value="F:phosphoenolpyruvate carboxykinase (diphosphate) activity"/>
    <property type="evidence" value="ECO:0007669"/>
    <property type="project" value="UniProtKB-EC"/>
</dbReference>
<comment type="caution">
    <text evidence="2">The sequence shown here is derived from an EMBL/GenBank/DDBJ whole genome shotgun (WGS) entry which is preliminary data.</text>
</comment>
<dbReference type="EMBL" id="VSSQ01000604">
    <property type="protein sequence ID" value="MPL98366.1"/>
    <property type="molecule type" value="Genomic_DNA"/>
</dbReference>
<dbReference type="GO" id="GO:0016301">
    <property type="term" value="F:kinase activity"/>
    <property type="evidence" value="ECO:0007669"/>
    <property type="project" value="UniProtKB-KW"/>
</dbReference>
<accession>A0A644W4C4</accession>
<organism evidence="2">
    <name type="scientific">bioreactor metagenome</name>
    <dbReference type="NCBI Taxonomy" id="1076179"/>
    <lineage>
        <taxon>unclassified sequences</taxon>
        <taxon>metagenomes</taxon>
        <taxon>ecological metagenomes</taxon>
    </lineage>
</organism>
<keyword evidence="2" id="KW-0808">Transferase</keyword>
<evidence type="ECO:0000313" key="2">
    <source>
        <dbReference type="EMBL" id="MPL98366.1"/>
    </source>
</evidence>
<dbReference type="InterPro" id="IPR058710">
    <property type="entry name" value="PEPCK_lobe_2"/>
</dbReference>
<sequence length="1149" mass="130816">MNKELKSLGFFEDTRQNSKEYIHQYIKLRLEALGLVDGDFEDDAADGFLHLAKSLIINYRERERQFKNYLCPADQRIQNFINGYFKGVDAPEIHIPSFTFTLDFYGIARELSIPEKRNDYSSEYLTSYRVKQGILHNPRNDRRTTKGVFHIAEGGLPIPDDKKSVPQKTAALLLQKATTIEGDIFNLPFTEECNKKAQIFVSLLLRPKVSPEIKGISPGKTMEIRFFAPGSLVSNLDFVESIFGNGGSPYHISNDAGLDYENWSGHTGCIILAPQLTKLTKKEVGLPHISKATERQKRDGMCWENENELYNDGSAFKLTMRTDEGVIVTVIADNYFGYSKKEIKTFISFAANLMGNAEEEHAGGALIFPSYNQGEGQITKAENFIKTLDETAKLFPELIDMKPEGYGVDKNFPDIYYIPELSRFDIKSQRISWKKGKSGEVSIKLLPNKTYIMPNGHKYRMEKAAGTLNYRLVETNSEGVLIHKPCTVSGGGKSEISKSIEDSIISGSFFIKDFETDFKKVEEIINYNYFSRFIDPAKGKKVSRSFLSSKRSMGSAIKMLTPSPEFTPEYNSWLESIPQYIKGIAFIVKRFYREEWGEDWKSHFSVDILNGQPGNELKYQNKKIAARYLRVGYDDKGAWRTFKLRQDYVHADKIQMEDDITVSTVVPSSSLTDLNPLVTNKSVKILENCEYRFFQRPDEAINRGFDKKAESDLASPCTFISNFQPLTTEDAKEMVEDVINFDLFTDPMRDLITDVAESDTPQYFVSSANPRIVDGKPSKNVRYLQTRDDIINPRTKYIAETGIRIGRGITMDKPVYLPVNAVLPGRRNNPAEKGIRPLAVYNPVHYQELPELFMDFVCSLTGKSPSTTGAGSEGALTKAPFNALLPIIDLNNALVSFILTGYNGFTTPAGYIGHRYRVDHDLSLLIPELWARLQPFEKDPAKMISEGELEKLEDFEYEGKKIPASILGYRITDKFVIGYFGRVFENPNVIFPEDMLKPELQSMEQFADGVLNIVESQQRVAESYFRDGSIESACPPLKALLHIMAYGEFEGKGLDSPEIRKMFTYDYLVESDWYKSRIMLKQQTDIAQMAERIRYIEKILREDKNLTPDMVEDLSQRLEGAKSVHDYLCSYDYAKFLYGTMGRDNIRRH</sequence>
<protein>
    <submittedName>
        <fullName evidence="2">PPi-type phosphoenolpyruvate carboxykinase</fullName>
        <ecNumber evidence="2">4.1.1.38</ecNumber>
    </submittedName>
</protein>
<evidence type="ECO:0000259" key="1">
    <source>
        <dbReference type="Pfam" id="PF26300"/>
    </source>
</evidence>